<evidence type="ECO:0000256" key="3">
    <source>
        <dbReference type="ARBA" id="ARBA00022475"/>
    </source>
</evidence>
<feature type="domain" description="Sulfatase N-terminal" evidence="8">
    <location>
        <begin position="238"/>
        <end position="505"/>
    </location>
</feature>
<keyword evidence="5 7" id="KW-1133">Transmembrane helix</keyword>
<dbReference type="SUPFAM" id="SSF53649">
    <property type="entry name" value="Alkaline phosphatase-like"/>
    <property type="match status" value="1"/>
</dbReference>
<comment type="pathway">
    <text evidence="2">Cell wall biogenesis; lipoteichoic acid biosynthesis.</text>
</comment>
<reference evidence="9 10" key="1">
    <citation type="submission" date="2014-02" db="EMBL/GenBank/DDBJ databases">
        <title>Genome sequence of Paenibacillus darwinianus reveals adaptive mechanisms for survival in Antarctic soils.</title>
        <authorList>
            <person name="Dsouza M."/>
            <person name="Taylor M.W."/>
            <person name="Turner S.J."/>
            <person name="Aislabie J."/>
        </authorList>
    </citation>
    <scope>NUCLEOTIDE SEQUENCE [LARGE SCALE GENOMIC DNA]</scope>
    <source>
        <strain evidence="9 10">CE1</strain>
    </source>
</reference>
<evidence type="ECO:0000256" key="5">
    <source>
        <dbReference type="ARBA" id="ARBA00022989"/>
    </source>
</evidence>
<accession>A0A9W5W7L6</accession>
<feature type="transmembrane region" description="Helical" evidence="7">
    <location>
        <begin position="118"/>
        <end position="135"/>
    </location>
</feature>
<feature type="transmembrane region" description="Helical" evidence="7">
    <location>
        <begin position="72"/>
        <end position="98"/>
    </location>
</feature>
<keyword evidence="3" id="KW-1003">Cell membrane</keyword>
<dbReference type="AlphaFoldDB" id="A0A9W5W7L6"/>
<evidence type="ECO:0000256" key="7">
    <source>
        <dbReference type="SAM" id="Phobius"/>
    </source>
</evidence>
<keyword evidence="6 7" id="KW-0472">Membrane</keyword>
<sequence>MRMPASLRYALSRPFTVFTLLIAAKFYMTSAVVFGNVGFNPLLSSLPSAWLAFGLIEALASKRKLTAYWSVNLIYTCIYFAVVMYYKYFGIIVTYHALAQVGQVTEVKGSVFQLMHPYFLLIFIDLLAIVGLWLWSKRFRLWAAEAGRPGIGHRAFFAALAAGMLAVSLTQVLSNRGIVNELKQAERMGVINYEAYAILASGMKETVDPDTVTREAVQRLKGIRPAADPVGWGAAEGRNIIFLQLEAFQNIMLDLRVDGQEVTPVLNGLKREGLYFPRFYQQVGAGNTSDSEYTANTSLYTPPAGAASAVYAGKALPSLPKLLEAMGYETMTFHTNDVNFWNRDQLYQALGFNRYYDSSFFKDEDWVHFGSSDEVLYRKTVEELARYDAQGAKFYAALVSMSGHHPFNLPPRKNKMKLPERFNDTFVGDYIRSQNYADFALGQFVDRLKAAGLWEKSMIVIYGDHMGMPIYSLTKDDRRLLEGLLKRPYDYTGMLNIPLIIVAPGA</sequence>
<keyword evidence="4 7" id="KW-0812">Transmembrane</keyword>
<evidence type="ECO:0000313" key="10">
    <source>
        <dbReference type="Proteomes" id="UP000053750"/>
    </source>
</evidence>
<evidence type="ECO:0000256" key="1">
    <source>
        <dbReference type="ARBA" id="ARBA00004651"/>
    </source>
</evidence>
<evidence type="ECO:0000313" key="9">
    <source>
        <dbReference type="EMBL" id="EXX88257.1"/>
    </source>
</evidence>
<dbReference type="Gene3D" id="3.40.720.10">
    <property type="entry name" value="Alkaline Phosphatase, subunit A"/>
    <property type="match status" value="1"/>
</dbReference>
<proteinExistence type="predicted"/>
<evidence type="ECO:0000259" key="8">
    <source>
        <dbReference type="Pfam" id="PF00884"/>
    </source>
</evidence>
<dbReference type="EMBL" id="JFHU01000131">
    <property type="protein sequence ID" value="EXX88257.1"/>
    <property type="molecule type" value="Genomic_DNA"/>
</dbReference>
<feature type="transmembrane region" description="Helical" evidence="7">
    <location>
        <begin position="155"/>
        <end position="174"/>
    </location>
</feature>
<evidence type="ECO:0000256" key="4">
    <source>
        <dbReference type="ARBA" id="ARBA00022692"/>
    </source>
</evidence>
<dbReference type="InterPro" id="IPR000917">
    <property type="entry name" value="Sulfatase_N"/>
</dbReference>
<evidence type="ECO:0000256" key="6">
    <source>
        <dbReference type="ARBA" id="ARBA00023136"/>
    </source>
</evidence>
<dbReference type="InterPro" id="IPR017850">
    <property type="entry name" value="Alkaline_phosphatase_core_sf"/>
</dbReference>
<gene>
    <name evidence="9" type="ORF">BG53_02315</name>
</gene>
<name>A0A9W5W7L6_9BACL</name>
<dbReference type="PANTHER" id="PTHR47371">
    <property type="entry name" value="LIPOTEICHOIC ACID SYNTHASE"/>
    <property type="match status" value="1"/>
</dbReference>
<dbReference type="Proteomes" id="UP000053750">
    <property type="component" value="Unassembled WGS sequence"/>
</dbReference>
<organism evidence="9 10">
    <name type="scientific">Paenibacillus darwinianus</name>
    <dbReference type="NCBI Taxonomy" id="1380763"/>
    <lineage>
        <taxon>Bacteria</taxon>
        <taxon>Bacillati</taxon>
        <taxon>Bacillota</taxon>
        <taxon>Bacilli</taxon>
        <taxon>Bacillales</taxon>
        <taxon>Paenibacillaceae</taxon>
        <taxon>Paenibacillus</taxon>
    </lineage>
</organism>
<keyword evidence="10" id="KW-1185">Reference proteome</keyword>
<dbReference type="InterPro" id="IPR050448">
    <property type="entry name" value="OpgB/LTA_synthase_biosynth"/>
</dbReference>
<protein>
    <submittedName>
        <fullName evidence="9">Sulfatase</fullName>
    </submittedName>
</protein>
<feature type="non-terminal residue" evidence="9">
    <location>
        <position position="506"/>
    </location>
</feature>
<dbReference type="GO" id="GO:0005886">
    <property type="term" value="C:plasma membrane"/>
    <property type="evidence" value="ECO:0007669"/>
    <property type="project" value="UniProtKB-SubCell"/>
</dbReference>
<dbReference type="PANTHER" id="PTHR47371:SF3">
    <property type="entry name" value="PHOSPHOGLYCEROL TRANSFERASE I"/>
    <property type="match status" value="1"/>
</dbReference>
<comment type="subcellular location">
    <subcellularLocation>
        <location evidence="1">Cell membrane</location>
        <topology evidence="1">Multi-pass membrane protein</topology>
    </subcellularLocation>
</comment>
<evidence type="ECO:0000256" key="2">
    <source>
        <dbReference type="ARBA" id="ARBA00004936"/>
    </source>
</evidence>
<comment type="caution">
    <text evidence="9">The sequence shown here is derived from an EMBL/GenBank/DDBJ whole genome shotgun (WGS) entry which is preliminary data.</text>
</comment>
<dbReference type="Pfam" id="PF00884">
    <property type="entry name" value="Sulfatase"/>
    <property type="match status" value="1"/>
</dbReference>
<dbReference type="CDD" id="cd16015">
    <property type="entry name" value="LTA_synthase"/>
    <property type="match status" value="1"/>
</dbReference>